<protein>
    <submittedName>
        <fullName evidence="3">Uncharacterized protein</fullName>
    </submittedName>
</protein>
<keyword evidence="2" id="KW-0472">Membrane</keyword>
<keyword evidence="2" id="KW-0812">Transmembrane</keyword>
<feature type="region of interest" description="Disordered" evidence="1">
    <location>
        <begin position="38"/>
        <end position="80"/>
    </location>
</feature>
<feature type="compositionally biased region" description="Basic and acidic residues" evidence="1">
    <location>
        <begin position="58"/>
        <end position="74"/>
    </location>
</feature>
<accession>A0AAE7NNS2</accession>
<sequence length="80" mass="8678">MLKLPHWLMIAGAFLVVAGSIGVLVGAKKTKNTVYVNTHPDAATDTPRRQMAPSPELLDSKRKPRKDDDGRTSKEQGPPA</sequence>
<keyword evidence="2" id="KW-1133">Transmembrane helix</keyword>
<dbReference type="KEGG" id="barh:WN72_25605"/>
<evidence type="ECO:0000313" key="3">
    <source>
        <dbReference type="EMBL" id="QOZ69314.1"/>
    </source>
</evidence>
<evidence type="ECO:0000256" key="2">
    <source>
        <dbReference type="SAM" id="Phobius"/>
    </source>
</evidence>
<evidence type="ECO:0000256" key="1">
    <source>
        <dbReference type="SAM" id="MobiDB-lite"/>
    </source>
</evidence>
<name>A0AAE7NNS2_9BRAD</name>
<dbReference type="Proteomes" id="UP000594015">
    <property type="component" value="Chromosome"/>
</dbReference>
<organism evidence="3 4">
    <name type="scientific">Bradyrhizobium arachidis</name>
    <dbReference type="NCBI Taxonomy" id="858423"/>
    <lineage>
        <taxon>Bacteria</taxon>
        <taxon>Pseudomonadati</taxon>
        <taxon>Pseudomonadota</taxon>
        <taxon>Alphaproteobacteria</taxon>
        <taxon>Hyphomicrobiales</taxon>
        <taxon>Nitrobacteraceae</taxon>
        <taxon>Bradyrhizobium</taxon>
    </lineage>
</organism>
<reference evidence="3 4" key="1">
    <citation type="submission" date="2018-06" db="EMBL/GenBank/DDBJ databases">
        <title>Comparative genomics of Bradyrhizobium nodulating Arachidis hypogaea.</title>
        <authorList>
            <person name="Li Y."/>
        </authorList>
    </citation>
    <scope>NUCLEOTIDE SEQUENCE [LARGE SCALE GENOMIC DNA]</scope>
    <source>
        <strain evidence="3 4">CCBAU 051107</strain>
    </source>
</reference>
<dbReference type="EMBL" id="CP030050">
    <property type="protein sequence ID" value="QOZ69314.1"/>
    <property type="molecule type" value="Genomic_DNA"/>
</dbReference>
<evidence type="ECO:0000313" key="4">
    <source>
        <dbReference type="Proteomes" id="UP000594015"/>
    </source>
</evidence>
<dbReference type="AlphaFoldDB" id="A0AAE7NNS2"/>
<proteinExistence type="predicted"/>
<feature type="transmembrane region" description="Helical" evidence="2">
    <location>
        <begin position="6"/>
        <end position="27"/>
    </location>
</feature>
<gene>
    <name evidence="3" type="ORF">WN72_25605</name>
</gene>